<dbReference type="InterPro" id="IPR001036">
    <property type="entry name" value="Acrflvin-R"/>
</dbReference>
<feature type="transmembrane region" description="Helical" evidence="1">
    <location>
        <begin position="522"/>
        <end position="541"/>
    </location>
</feature>
<feature type="transmembrane region" description="Helical" evidence="1">
    <location>
        <begin position="911"/>
        <end position="932"/>
    </location>
</feature>
<dbReference type="PANTHER" id="PTHR32063">
    <property type="match status" value="1"/>
</dbReference>
<evidence type="ECO:0000256" key="1">
    <source>
        <dbReference type="SAM" id="Phobius"/>
    </source>
</evidence>
<keyword evidence="3" id="KW-1185">Reference proteome</keyword>
<feature type="transmembrane region" description="Helical" evidence="1">
    <location>
        <begin position="960"/>
        <end position="980"/>
    </location>
</feature>
<keyword evidence="1" id="KW-0812">Transmembrane</keyword>
<organism evidence="2 3">
    <name type="scientific">Marinobacter vinifirmus</name>
    <dbReference type="NCBI Taxonomy" id="355591"/>
    <lineage>
        <taxon>Bacteria</taxon>
        <taxon>Pseudomonadati</taxon>
        <taxon>Pseudomonadota</taxon>
        <taxon>Gammaproteobacteria</taxon>
        <taxon>Pseudomonadales</taxon>
        <taxon>Marinobacteraceae</taxon>
        <taxon>Marinobacter</taxon>
    </lineage>
</organism>
<evidence type="ECO:0000313" key="3">
    <source>
        <dbReference type="Proteomes" id="UP000216984"/>
    </source>
</evidence>
<dbReference type="InterPro" id="IPR027463">
    <property type="entry name" value="AcrB_DN_DC_subdom"/>
</dbReference>
<dbReference type="RefSeq" id="WP_094625690.1">
    <property type="nucleotide sequence ID" value="NZ_NEFY01000013.1"/>
</dbReference>
<dbReference type="Proteomes" id="UP000216984">
    <property type="component" value="Unassembled WGS sequence"/>
</dbReference>
<feature type="transmembrane region" description="Helical" evidence="1">
    <location>
        <begin position="431"/>
        <end position="449"/>
    </location>
</feature>
<sequence>MVDYFLDRKSISWMVTLLLGVGGIFAFLGLGQLEFPEFTLRSALVTTQYPGATPLEVEEEVTLPLEKAIQQMPGIDDITSVNSDGLSQITVQLKKTVREGELDQYWDILRRKINDAQPGLPPGVNTSIVNDDFGDVFGLLLTLRGDGYSLTDLGDHADLIQRELRLLEGVAKVSIGGRVDEQMIVSLDRDRMRALGISPDYLANLLNAQNTVGNAGHLRSEGLSLSVQPTGQLDSVQALEQLAVGSADSGIIRLSDLAEVRRVTNDSPALLYHSDGLPALTIGVSFAEGTNVVDVGERLNEALERLETQQPIGMTLTTVYNQPEVVEEAVSAFLMNLAQAVGIVIIVLLLFMGLRSGLLMGLILLITIMGTFVLMAIHGIQLQKISLGALIIALGMLVDNAIVVTEGMMIGLSKGKSKRQAAKEVVSQNRYPLLGATVIAITAFAPIGLSPDTTGEFIGSLFWVLCYSLFLSWLTALTLTPFFFDMFYPDKLESVGQSSDNDPYKGIVFVVFRRLLTYAIHYRFVTLTLAIALLAGVLSFSGQVKNAFFPNATTPLFFVDLWLPEGADILQTEETVKRLESRVNDMDQVVQVTSVTGGGAQRFTLTYSPEQRYASFGQLIVETRDKASREARMEEVIEQLRTDFPNVHYKVQALQVGPSAKASLEARIFGEDPEELRKIGVRVQAIFENEPLADSVRLSWGNREAVIVPEFLEEQARRLGVSRESLHQALLLNNQGQQVGVYREGSDLIPIIMRSREEQRFDIENLTSINVWSEEQGRYVSAGNVINAINTELRDPLIKRRNRERMLAVYAEPMPLSGETAASVLERIRPQVDALELPHGYSIEWGGEYETSSEAQTSLFSSLPLGLLGMFIISMLLFGSFRQALSIWMIVPLMMIGIIGGLVLLGAPFTFMALLGTLSLIGMVLKNAIVLVEEINIQLEQQDDAFTAVVEAAVSRVRPVLMAAVTTMLGMIPLFSDAFFASMALVIVFGLGVATVLTLVVLPVVYCTLMRISYHQ</sequence>
<dbReference type="GO" id="GO:0005886">
    <property type="term" value="C:plasma membrane"/>
    <property type="evidence" value="ECO:0007669"/>
    <property type="project" value="TreeGrafter"/>
</dbReference>
<dbReference type="Gene3D" id="3.30.70.1440">
    <property type="entry name" value="Multidrug efflux transporter AcrB pore domain"/>
    <property type="match status" value="1"/>
</dbReference>
<comment type="caution">
    <text evidence="2">The sequence shown here is derived from an EMBL/GenBank/DDBJ whole genome shotgun (WGS) entry which is preliminary data.</text>
</comment>
<accession>A0A7Z1DST7</accession>
<dbReference type="PRINTS" id="PR00702">
    <property type="entry name" value="ACRIFLAVINRP"/>
</dbReference>
<feature type="transmembrane region" description="Helical" evidence="1">
    <location>
        <begin position="386"/>
        <end position="410"/>
    </location>
</feature>
<dbReference type="SUPFAM" id="SSF82714">
    <property type="entry name" value="Multidrug efflux transporter AcrB TolC docking domain, DN and DC subdomains"/>
    <property type="match status" value="2"/>
</dbReference>
<dbReference type="AlphaFoldDB" id="A0A7Z1DST7"/>
<dbReference type="Gene3D" id="3.30.70.1320">
    <property type="entry name" value="Multidrug efflux transporter AcrB pore domain like"/>
    <property type="match status" value="1"/>
</dbReference>
<dbReference type="Pfam" id="PF00873">
    <property type="entry name" value="ACR_tran"/>
    <property type="match status" value="1"/>
</dbReference>
<evidence type="ECO:0000313" key="2">
    <source>
        <dbReference type="EMBL" id="OZC35253.1"/>
    </source>
</evidence>
<feature type="transmembrane region" description="Helical" evidence="1">
    <location>
        <begin position="859"/>
        <end position="878"/>
    </location>
</feature>
<feature type="transmembrane region" description="Helical" evidence="1">
    <location>
        <begin position="885"/>
        <end position="905"/>
    </location>
</feature>
<name>A0A7Z1DST7_9GAMM</name>
<dbReference type="SUPFAM" id="SSF82693">
    <property type="entry name" value="Multidrug efflux transporter AcrB pore domain, PN1, PN2, PC1 and PC2 subdomains"/>
    <property type="match status" value="3"/>
</dbReference>
<keyword evidence="1" id="KW-1133">Transmembrane helix</keyword>
<feature type="transmembrane region" description="Helical" evidence="1">
    <location>
        <begin position="986"/>
        <end position="1009"/>
    </location>
</feature>
<dbReference type="PANTHER" id="PTHR32063:SF18">
    <property type="entry name" value="CATION EFFLUX SYSTEM PROTEIN"/>
    <property type="match status" value="1"/>
</dbReference>
<dbReference type="GO" id="GO:0042910">
    <property type="term" value="F:xenobiotic transmembrane transporter activity"/>
    <property type="evidence" value="ECO:0007669"/>
    <property type="project" value="TreeGrafter"/>
</dbReference>
<keyword evidence="1" id="KW-0472">Membrane</keyword>
<feature type="transmembrane region" description="Helical" evidence="1">
    <location>
        <begin position="12"/>
        <end position="33"/>
    </location>
</feature>
<dbReference type="Gene3D" id="3.30.2090.10">
    <property type="entry name" value="Multidrug efflux transporter AcrB TolC docking domain, DN and DC subdomains"/>
    <property type="match status" value="2"/>
</dbReference>
<dbReference type="EMBL" id="NEFY01000013">
    <property type="protein sequence ID" value="OZC35253.1"/>
    <property type="molecule type" value="Genomic_DNA"/>
</dbReference>
<reference evidence="2 3" key="1">
    <citation type="submission" date="2017-06" db="EMBL/GenBank/DDBJ databases">
        <title>Draft genome sequence of the halophilic bacterium Marinobacter vinifirmus FB1.</title>
        <authorList>
            <person name="Stepanov V.G."/>
            <person name="Roberts D.J."/>
            <person name="Fox G.E."/>
        </authorList>
    </citation>
    <scope>NUCLEOTIDE SEQUENCE [LARGE SCALE GENOMIC DNA]</scope>
    <source>
        <strain evidence="2 3">FB1</strain>
    </source>
</reference>
<dbReference type="Gene3D" id="3.30.70.1430">
    <property type="entry name" value="Multidrug efflux transporter AcrB pore domain"/>
    <property type="match status" value="2"/>
</dbReference>
<dbReference type="SUPFAM" id="SSF82866">
    <property type="entry name" value="Multidrug efflux transporter AcrB transmembrane domain"/>
    <property type="match status" value="2"/>
</dbReference>
<protein>
    <submittedName>
        <fullName evidence="2">MFS transporter</fullName>
    </submittedName>
</protein>
<feature type="transmembrane region" description="Helical" evidence="1">
    <location>
        <begin position="461"/>
        <end position="484"/>
    </location>
</feature>
<proteinExistence type="predicted"/>
<feature type="transmembrane region" description="Helical" evidence="1">
    <location>
        <begin position="358"/>
        <end position="380"/>
    </location>
</feature>
<gene>
    <name evidence="2" type="ORF">B9Q17_05665</name>
</gene>
<dbReference type="Gene3D" id="1.20.1640.10">
    <property type="entry name" value="Multidrug efflux transporter AcrB transmembrane domain"/>
    <property type="match status" value="2"/>
</dbReference>
<feature type="transmembrane region" description="Helical" evidence="1">
    <location>
        <begin position="329"/>
        <end position="351"/>
    </location>
</feature>